<feature type="domain" description="Radical SAM core" evidence="14">
    <location>
        <begin position="10"/>
        <end position="224"/>
    </location>
</feature>
<keyword evidence="10 12" id="KW-0456">Lyase</keyword>
<accession>A0A410X2X4</accession>
<dbReference type="UniPathway" id="UPA00344"/>
<evidence type="ECO:0000256" key="7">
    <source>
        <dbReference type="ARBA" id="ARBA00023014"/>
    </source>
</evidence>
<evidence type="ECO:0000256" key="12">
    <source>
        <dbReference type="HAMAP-Rule" id="MF_01225"/>
    </source>
</evidence>
<feature type="binding site" evidence="12">
    <location>
        <position position="124"/>
    </location>
    <ligand>
        <name>S-adenosyl-L-methionine</name>
        <dbReference type="ChEBI" id="CHEBI:59789"/>
    </ligand>
</feature>
<comment type="function">
    <text evidence="12">Catalyzes the cyclization of GTP to (8S)-3',8-cyclo-7,8-dihydroguanosine 5'-triphosphate.</text>
</comment>
<dbReference type="AlphaFoldDB" id="A0A410X2X4"/>
<evidence type="ECO:0000256" key="3">
    <source>
        <dbReference type="ARBA" id="ARBA00022691"/>
    </source>
</evidence>
<dbReference type="Proteomes" id="UP000288943">
    <property type="component" value="Chromosome"/>
</dbReference>
<comment type="similarity">
    <text evidence="12">Belongs to the radical SAM superfamily. MoaA family.</text>
</comment>
<reference evidence="15 18" key="2">
    <citation type="submission" date="2022-05" db="EMBL/GenBank/DDBJ databases">
        <title>Genome Sequencing of Bee-Associated Microbes.</title>
        <authorList>
            <person name="Dunlap C."/>
        </authorList>
    </citation>
    <scope>NUCLEOTIDE SEQUENCE [LARGE SCALE GENOMIC DNA]</scope>
    <source>
        <strain evidence="15 18">NRRL B-23120</strain>
    </source>
</reference>
<evidence type="ECO:0000313" key="15">
    <source>
        <dbReference type="EMBL" id="MCY9599280.1"/>
    </source>
</evidence>
<keyword evidence="5 12" id="KW-0547">Nucleotide-binding</keyword>
<keyword evidence="18" id="KW-1185">Reference proteome</keyword>
<gene>
    <name evidence="12 15" type="primary">moaA</name>
    <name evidence="15" type="ORF">M5X16_26420</name>
    <name evidence="16" type="ORF">PC41400_26035</name>
</gene>
<feature type="binding site" evidence="12">
    <location>
        <position position="32"/>
    </location>
    <ligand>
        <name>S-adenosyl-L-methionine</name>
        <dbReference type="ChEBI" id="CHEBI:59789"/>
    </ligand>
</feature>
<dbReference type="NCBIfam" id="NF001199">
    <property type="entry name" value="PRK00164.2-1"/>
    <property type="match status" value="1"/>
</dbReference>
<dbReference type="Proteomes" id="UP001527202">
    <property type="component" value="Unassembled WGS sequence"/>
</dbReference>
<feature type="binding site" evidence="12">
    <location>
        <position position="195"/>
    </location>
    <ligand>
        <name>S-adenosyl-L-methionine</name>
        <dbReference type="ChEBI" id="CHEBI:59789"/>
    </ligand>
</feature>
<dbReference type="InterPro" id="IPR007197">
    <property type="entry name" value="rSAM"/>
</dbReference>
<dbReference type="Gene3D" id="3.20.20.70">
    <property type="entry name" value="Aldolase class I"/>
    <property type="match status" value="1"/>
</dbReference>
<evidence type="ECO:0000313" key="17">
    <source>
        <dbReference type="Proteomes" id="UP000288943"/>
    </source>
</evidence>
<dbReference type="GO" id="GO:0046872">
    <property type="term" value="F:metal ion binding"/>
    <property type="evidence" value="ECO:0007669"/>
    <property type="project" value="UniProtKB-KW"/>
</dbReference>
<evidence type="ECO:0000256" key="10">
    <source>
        <dbReference type="ARBA" id="ARBA00023239"/>
    </source>
</evidence>
<feature type="binding site" evidence="12">
    <location>
        <position position="260"/>
    </location>
    <ligand>
        <name>[4Fe-4S] cluster</name>
        <dbReference type="ChEBI" id="CHEBI:49883"/>
        <label>2</label>
        <note>4Fe-4S-substrate</note>
    </ligand>
</feature>
<evidence type="ECO:0000259" key="14">
    <source>
        <dbReference type="PROSITE" id="PS51918"/>
    </source>
</evidence>
<feature type="binding site" evidence="12">
    <location>
        <position position="26"/>
    </location>
    <ligand>
        <name>[4Fe-4S] cluster</name>
        <dbReference type="ChEBI" id="CHEBI:49883"/>
        <label>1</label>
        <note>4Fe-4S-S-AdoMet</note>
    </ligand>
</feature>
<dbReference type="GO" id="GO:0005525">
    <property type="term" value="F:GTP binding"/>
    <property type="evidence" value="ECO:0007669"/>
    <property type="project" value="UniProtKB-UniRule"/>
</dbReference>
<comment type="catalytic activity">
    <reaction evidence="11 12">
        <text>GTP + AH2 + S-adenosyl-L-methionine = (8S)-3',8-cyclo-7,8-dihydroguanosine 5'-triphosphate + 5'-deoxyadenosine + L-methionine + A + H(+)</text>
        <dbReference type="Rhea" id="RHEA:49576"/>
        <dbReference type="ChEBI" id="CHEBI:13193"/>
        <dbReference type="ChEBI" id="CHEBI:15378"/>
        <dbReference type="ChEBI" id="CHEBI:17319"/>
        <dbReference type="ChEBI" id="CHEBI:17499"/>
        <dbReference type="ChEBI" id="CHEBI:37565"/>
        <dbReference type="ChEBI" id="CHEBI:57844"/>
        <dbReference type="ChEBI" id="CHEBI:59789"/>
        <dbReference type="ChEBI" id="CHEBI:131766"/>
        <dbReference type="EC" id="4.1.99.22"/>
    </reaction>
</comment>
<dbReference type="EMBL" id="JAMDMJ010000042">
    <property type="protein sequence ID" value="MCY9599280.1"/>
    <property type="molecule type" value="Genomic_DNA"/>
</dbReference>
<keyword evidence="2 12" id="KW-0004">4Fe-4S</keyword>
<dbReference type="GO" id="GO:0061799">
    <property type="term" value="F:cyclic pyranopterin monophosphate synthase activity"/>
    <property type="evidence" value="ECO:0007669"/>
    <property type="project" value="TreeGrafter"/>
</dbReference>
<proteinExistence type="inferred from homology"/>
<keyword evidence="4 12" id="KW-0479">Metal-binding</keyword>
<feature type="binding site" evidence="12">
    <location>
        <position position="263"/>
    </location>
    <ligand>
        <name>[4Fe-4S] cluster</name>
        <dbReference type="ChEBI" id="CHEBI:49883"/>
        <label>2</label>
        <note>4Fe-4S-substrate</note>
    </ligand>
</feature>
<dbReference type="SFLD" id="SFLDG01383">
    <property type="entry name" value="cyclic_pyranopterin_phosphate"/>
    <property type="match status" value="1"/>
</dbReference>
<dbReference type="SFLD" id="SFLDG01386">
    <property type="entry name" value="main_SPASM_domain-containing"/>
    <property type="match status" value="1"/>
</dbReference>
<evidence type="ECO:0000256" key="13">
    <source>
        <dbReference type="SAM" id="MobiDB-lite"/>
    </source>
</evidence>
<protein>
    <recommendedName>
        <fullName evidence="1 12">GTP 3',8-cyclase</fullName>
        <ecNumber evidence="1 12">4.1.99.22</ecNumber>
    </recommendedName>
    <alternativeName>
        <fullName evidence="12">Molybdenum cofactor biosynthesis protein A</fullName>
    </alternativeName>
</protein>
<dbReference type="EMBL" id="CP026520">
    <property type="protein sequence ID" value="QAV20959.1"/>
    <property type="molecule type" value="Genomic_DNA"/>
</dbReference>
<feature type="binding site" evidence="12">
    <location>
        <position position="161"/>
    </location>
    <ligand>
        <name>GTP</name>
        <dbReference type="ChEBI" id="CHEBI:37565"/>
    </ligand>
</feature>
<dbReference type="GO" id="GO:0061798">
    <property type="term" value="F:GTP 3',8'-cyclase activity"/>
    <property type="evidence" value="ECO:0007669"/>
    <property type="project" value="UniProtKB-UniRule"/>
</dbReference>
<evidence type="ECO:0000256" key="1">
    <source>
        <dbReference type="ARBA" id="ARBA00012167"/>
    </source>
</evidence>
<keyword evidence="9 12" id="KW-0501">Molybdenum cofactor biosynthesis</keyword>
<reference evidence="16 17" key="1">
    <citation type="submission" date="2018-01" db="EMBL/GenBank/DDBJ databases">
        <title>The whole genome sequencing and assembly of Paenibacillus chitinolyticus KCCM 41400 strain.</title>
        <authorList>
            <person name="Kim J.-Y."/>
            <person name="Park M.-K."/>
            <person name="Lee Y.-J."/>
            <person name="Yi H."/>
            <person name="Bahn Y.-S."/>
            <person name="Kim J.F."/>
            <person name="Lee D.-W."/>
        </authorList>
    </citation>
    <scope>NUCLEOTIDE SEQUENCE [LARGE SCALE GENOMIC DNA]</scope>
    <source>
        <strain evidence="16 17">KCCM 41400</strain>
    </source>
</reference>
<dbReference type="RefSeq" id="WP_042233645.1">
    <property type="nucleotide sequence ID" value="NZ_CP026520.1"/>
</dbReference>
<name>A0A410X2X4_9BACL</name>
<dbReference type="EC" id="4.1.99.22" evidence="1 12"/>
<dbReference type="PANTHER" id="PTHR22960">
    <property type="entry name" value="MOLYBDOPTERIN COFACTOR SYNTHESIS PROTEIN A"/>
    <property type="match status" value="1"/>
</dbReference>
<feature type="binding site" evidence="12">
    <location>
        <position position="69"/>
    </location>
    <ligand>
        <name>GTP</name>
        <dbReference type="ChEBI" id="CHEBI:37565"/>
    </ligand>
</feature>
<dbReference type="KEGG" id="pchi:PC41400_26035"/>
<comment type="subunit">
    <text evidence="12">Monomer and homodimer.</text>
</comment>
<feature type="binding site" evidence="12">
    <location>
        <position position="100"/>
    </location>
    <ligand>
        <name>GTP</name>
        <dbReference type="ChEBI" id="CHEBI:37565"/>
    </ligand>
</feature>
<dbReference type="GeneID" id="95378254"/>
<organism evidence="16 17">
    <name type="scientific">Paenibacillus chitinolyticus</name>
    <dbReference type="NCBI Taxonomy" id="79263"/>
    <lineage>
        <taxon>Bacteria</taxon>
        <taxon>Bacillati</taxon>
        <taxon>Bacillota</taxon>
        <taxon>Bacilli</taxon>
        <taxon>Bacillales</taxon>
        <taxon>Paenibacillaceae</taxon>
        <taxon>Paenibacillus</taxon>
    </lineage>
</organism>
<dbReference type="PANTHER" id="PTHR22960:SF0">
    <property type="entry name" value="MOLYBDENUM COFACTOR BIOSYNTHESIS PROTEIN 1"/>
    <property type="match status" value="1"/>
</dbReference>
<dbReference type="InterPro" id="IPR058240">
    <property type="entry name" value="rSAM_sf"/>
</dbReference>
<evidence type="ECO:0000256" key="2">
    <source>
        <dbReference type="ARBA" id="ARBA00022485"/>
    </source>
</evidence>
<evidence type="ECO:0000256" key="11">
    <source>
        <dbReference type="ARBA" id="ARBA00048697"/>
    </source>
</evidence>
<dbReference type="InterPro" id="IPR010505">
    <property type="entry name" value="MoaA_twitch"/>
</dbReference>
<feature type="binding site" evidence="12">
    <location>
        <begin position="265"/>
        <end position="267"/>
    </location>
    <ligand>
        <name>GTP</name>
        <dbReference type="ChEBI" id="CHEBI:37565"/>
    </ligand>
</feature>
<dbReference type="PROSITE" id="PS01305">
    <property type="entry name" value="MOAA_NIFB_PQQE"/>
    <property type="match status" value="1"/>
</dbReference>
<feature type="binding site" evidence="12">
    <location>
        <position position="277"/>
    </location>
    <ligand>
        <name>[4Fe-4S] cluster</name>
        <dbReference type="ChEBI" id="CHEBI:49883"/>
        <label>2</label>
        <note>4Fe-4S-substrate</note>
    </ligand>
</feature>
<evidence type="ECO:0000256" key="6">
    <source>
        <dbReference type="ARBA" id="ARBA00023004"/>
    </source>
</evidence>
<feature type="binding site" evidence="12">
    <location>
        <position position="19"/>
    </location>
    <ligand>
        <name>GTP</name>
        <dbReference type="ChEBI" id="CHEBI:37565"/>
    </ligand>
</feature>
<dbReference type="InterPro" id="IPR040064">
    <property type="entry name" value="MoaA-like"/>
</dbReference>
<dbReference type="SFLD" id="SFLDG01067">
    <property type="entry name" value="SPASM/twitch_domain_containing"/>
    <property type="match status" value="1"/>
</dbReference>
<dbReference type="SUPFAM" id="SSF102114">
    <property type="entry name" value="Radical SAM enzymes"/>
    <property type="match status" value="1"/>
</dbReference>
<feature type="binding site" evidence="12">
    <location>
        <position position="73"/>
    </location>
    <ligand>
        <name>S-adenosyl-L-methionine</name>
        <dbReference type="ChEBI" id="CHEBI:59789"/>
    </ligand>
</feature>
<feature type="binding site" evidence="12">
    <location>
        <position position="33"/>
    </location>
    <ligand>
        <name>[4Fe-4S] cluster</name>
        <dbReference type="ChEBI" id="CHEBI:49883"/>
        <label>1</label>
        <note>4Fe-4S-S-AdoMet</note>
    </ligand>
</feature>
<dbReference type="InterPro" id="IPR000385">
    <property type="entry name" value="MoaA_NifB_PqqE_Fe-S-bd_CS"/>
</dbReference>
<feature type="binding site" evidence="12">
    <location>
        <position position="30"/>
    </location>
    <ligand>
        <name>[4Fe-4S] cluster</name>
        <dbReference type="ChEBI" id="CHEBI:49883"/>
        <label>1</label>
        <note>4Fe-4S-S-AdoMet</note>
    </ligand>
</feature>
<sequence length="336" mass="38178">MTSIGLLKDKFNRIHDYLRISVTDRCNLRCVYCMPEEGMTFEPDERLLNYDEITEVVRVLAEMGVRKLRITGGEPLVRRDLYVLIRQLAAVPGIEDIALTTNAVFFAQQAERLREAGLTRINISLDSLRPDRFKLITRGGDVARVMAGIEAAQRVGLYPVKLNVVLMQGLNDDEIDDFLQMTVDKDIQVRFIEYMPIGHQDDTWKLRYVPLSSVLDRCSERGWKVEEVQSVKGNGPSQNYRIAGGRGSFGLIHPVSDHFCASCNRLRLTADGNIKPCLYWSHEFNVRPLIGDDRAIRELFYQALDVKPESHEMAKALQGDEPSHLPTVRRMSQIGG</sequence>
<dbReference type="Pfam" id="PF06463">
    <property type="entry name" value="Mob_synth_C"/>
    <property type="match status" value="1"/>
</dbReference>
<evidence type="ECO:0000313" key="16">
    <source>
        <dbReference type="EMBL" id="QAV20959.1"/>
    </source>
</evidence>
<comment type="cofactor">
    <cofactor evidence="12">
        <name>[4Fe-4S] cluster</name>
        <dbReference type="ChEBI" id="CHEBI:49883"/>
    </cofactor>
    <text evidence="12">Binds 2 [4Fe-4S] clusters. Binds 1 [4Fe-4S] cluster coordinated with 3 cysteines and an exchangeable S-adenosyl-L-methionine and 1 [4Fe-4S] cluster coordinated with 3 cysteines and the GTP-derived substrate.</text>
</comment>
<dbReference type="SFLD" id="SFLDS00029">
    <property type="entry name" value="Radical_SAM"/>
    <property type="match status" value="1"/>
</dbReference>
<keyword evidence="7 12" id="KW-0411">Iron-sulfur</keyword>
<dbReference type="InterPro" id="IPR006638">
    <property type="entry name" value="Elp3/MiaA/NifB-like_rSAM"/>
</dbReference>
<dbReference type="HAMAP" id="MF_01225_B">
    <property type="entry name" value="MoaA_B"/>
    <property type="match status" value="1"/>
</dbReference>
<dbReference type="InterPro" id="IPR013483">
    <property type="entry name" value="MoaA"/>
</dbReference>
<dbReference type="GO" id="GO:0006777">
    <property type="term" value="P:Mo-molybdopterin cofactor biosynthetic process"/>
    <property type="evidence" value="ECO:0007669"/>
    <property type="project" value="UniProtKB-UniRule"/>
</dbReference>
<dbReference type="InterPro" id="IPR013785">
    <property type="entry name" value="Aldolase_TIM"/>
</dbReference>
<dbReference type="PROSITE" id="PS51918">
    <property type="entry name" value="RADICAL_SAM"/>
    <property type="match status" value="1"/>
</dbReference>
<dbReference type="CDD" id="cd21117">
    <property type="entry name" value="Twitch_MoaA"/>
    <property type="match status" value="1"/>
</dbReference>
<keyword evidence="3 12" id="KW-0949">S-adenosyl-L-methionine</keyword>
<dbReference type="Pfam" id="PF04055">
    <property type="entry name" value="Radical_SAM"/>
    <property type="match status" value="1"/>
</dbReference>
<evidence type="ECO:0000313" key="18">
    <source>
        <dbReference type="Proteomes" id="UP001527202"/>
    </source>
</evidence>
<keyword evidence="8 12" id="KW-0342">GTP-binding</keyword>
<evidence type="ECO:0000256" key="4">
    <source>
        <dbReference type="ARBA" id="ARBA00022723"/>
    </source>
</evidence>
<dbReference type="InterPro" id="IPR050105">
    <property type="entry name" value="MoCo_biosynth_MoaA/MoaC"/>
</dbReference>
<dbReference type="SMART" id="SM00729">
    <property type="entry name" value="Elp3"/>
    <property type="match status" value="1"/>
</dbReference>
<comment type="pathway">
    <text evidence="12">Cofactor biosynthesis; molybdopterin biosynthesis.</text>
</comment>
<evidence type="ECO:0000256" key="5">
    <source>
        <dbReference type="ARBA" id="ARBA00022741"/>
    </source>
</evidence>
<dbReference type="GO" id="GO:1904047">
    <property type="term" value="F:S-adenosyl-L-methionine binding"/>
    <property type="evidence" value="ECO:0007669"/>
    <property type="project" value="UniProtKB-UniRule"/>
</dbReference>
<dbReference type="GO" id="GO:0051539">
    <property type="term" value="F:4 iron, 4 sulfur cluster binding"/>
    <property type="evidence" value="ECO:0007669"/>
    <property type="project" value="UniProtKB-UniRule"/>
</dbReference>
<dbReference type="NCBIfam" id="TIGR02666">
    <property type="entry name" value="moaA"/>
    <property type="match status" value="1"/>
</dbReference>
<feature type="region of interest" description="Disordered" evidence="13">
    <location>
        <begin position="317"/>
        <end position="336"/>
    </location>
</feature>
<evidence type="ECO:0000256" key="8">
    <source>
        <dbReference type="ARBA" id="ARBA00023134"/>
    </source>
</evidence>
<dbReference type="OrthoDB" id="9763993at2"/>
<dbReference type="CDD" id="cd01335">
    <property type="entry name" value="Radical_SAM"/>
    <property type="match status" value="1"/>
</dbReference>
<keyword evidence="6 12" id="KW-0408">Iron</keyword>
<evidence type="ECO:0000256" key="9">
    <source>
        <dbReference type="ARBA" id="ARBA00023150"/>
    </source>
</evidence>